<dbReference type="AlphaFoldDB" id="A0AA39YI14"/>
<dbReference type="PANTHER" id="PTHR46529:SF1">
    <property type="entry name" value="TRNA WYBUTOSINE-SYNTHESIZING PROTEIN 4"/>
    <property type="match status" value="1"/>
</dbReference>
<protein>
    <recommendedName>
        <fullName evidence="6">tRNA wybutosine-synthesizing protein 4</fullName>
        <ecNumber evidence="5">2.1.1.290</ecNumber>
        <ecNumber evidence="4">2.3.1.231</ecNumber>
    </recommendedName>
    <alternativeName>
        <fullName evidence="13">Leucine carboxyl methyltransferase 2</fullName>
    </alternativeName>
    <alternativeName>
        <fullName evidence="14">tRNA(Phe) (7-(3-amino-3-(methoxycarbonyl)propyl)wyosine(37)-N)-methoxycarbonyltransferase</fullName>
    </alternativeName>
    <alternativeName>
        <fullName evidence="12">tRNA(Phe) (7-(3-amino-3-carboxypropyl)wyosine(37)-O)-methyltransferase</fullName>
    </alternativeName>
</protein>
<evidence type="ECO:0000256" key="6">
    <source>
        <dbReference type="ARBA" id="ARBA00018045"/>
    </source>
</evidence>
<comment type="caution">
    <text evidence="17">The sequence shown here is derived from an EMBL/GenBank/DDBJ whole genome shotgun (WGS) entry which is preliminary data.</text>
</comment>
<keyword evidence="10" id="KW-0819">tRNA processing</keyword>
<gene>
    <name evidence="17" type="ORF">B0T16DRAFT_403822</name>
</gene>
<keyword evidence="18" id="KW-1185">Reference proteome</keyword>
<evidence type="ECO:0000256" key="8">
    <source>
        <dbReference type="ARBA" id="ARBA00022679"/>
    </source>
</evidence>
<evidence type="ECO:0000256" key="12">
    <source>
        <dbReference type="ARBA" id="ARBA00029750"/>
    </source>
</evidence>
<dbReference type="FunFam" id="2.60.120.650:FF:000043">
    <property type="entry name" value="tRNA wybutosine-synthesizing protein 4"/>
    <property type="match status" value="1"/>
</dbReference>
<feature type="domain" description="JmjC" evidence="16">
    <location>
        <begin position="635"/>
        <end position="789"/>
    </location>
</feature>
<dbReference type="Pfam" id="PF13418">
    <property type="entry name" value="Beta-prop_TYW4"/>
    <property type="match status" value="1"/>
</dbReference>
<evidence type="ECO:0000256" key="11">
    <source>
        <dbReference type="ARBA" id="ARBA00025588"/>
    </source>
</evidence>
<dbReference type="EMBL" id="JAULSV010000002">
    <property type="protein sequence ID" value="KAK0651390.1"/>
    <property type="molecule type" value="Genomic_DNA"/>
</dbReference>
<evidence type="ECO:0000313" key="18">
    <source>
        <dbReference type="Proteomes" id="UP001174936"/>
    </source>
</evidence>
<evidence type="ECO:0000256" key="15">
    <source>
        <dbReference type="ARBA" id="ARBA00049250"/>
    </source>
</evidence>
<accession>A0AA39YI14</accession>
<dbReference type="SUPFAM" id="SSF53335">
    <property type="entry name" value="S-adenosyl-L-methionine-dependent methyltransferases"/>
    <property type="match status" value="1"/>
</dbReference>
<evidence type="ECO:0000256" key="1">
    <source>
        <dbReference type="ARBA" id="ARBA00001806"/>
    </source>
</evidence>
<dbReference type="InterPro" id="IPR015915">
    <property type="entry name" value="Kelch-typ_b-propeller"/>
</dbReference>
<dbReference type="Gene3D" id="2.120.10.80">
    <property type="entry name" value="Kelch-type beta propeller"/>
    <property type="match status" value="1"/>
</dbReference>
<evidence type="ECO:0000259" key="16">
    <source>
        <dbReference type="PROSITE" id="PS51184"/>
    </source>
</evidence>
<evidence type="ECO:0000256" key="14">
    <source>
        <dbReference type="ARBA" id="ARBA00030847"/>
    </source>
</evidence>
<evidence type="ECO:0000256" key="9">
    <source>
        <dbReference type="ARBA" id="ARBA00022691"/>
    </source>
</evidence>
<evidence type="ECO:0000313" key="17">
    <source>
        <dbReference type="EMBL" id="KAK0651390.1"/>
    </source>
</evidence>
<dbReference type="GO" id="GO:0030488">
    <property type="term" value="P:tRNA methylation"/>
    <property type="evidence" value="ECO:0007669"/>
    <property type="project" value="TreeGrafter"/>
</dbReference>
<dbReference type="EC" id="2.1.1.290" evidence="5"/>
<evidence type="ECO:0000256" key="13">
    <source>
        <dbReference type="ARBA" id="ARBA00030231"/>
    </source>
</evidence>
<keyword evidence="7" id="KW-0489">Methyltransferase</keyword>
<evidence type="ECO:0000256" key="4">
    <source>
        <dbReference type="ARBA" id="ARBA00012155"/>
    </source>
</evidence>
<comment type="catalytic activity">
    <reaction evidence="1">
        <text>7-[(3S)-3-amino-3-carboxypropyl]wyosine(37) in tRNA(Phe) + S-adenosyl-L-methionine = 7-[(3S)-(3-amino-3-methoxycarbonyl)propyl]wyosine(37) in tRNA(Phe) + S-adenosyl-L-homocysteine</text>
        <dbReference type="Rhea" id="RHEA:36903"/>
        <dbReference type="Rhea" id="RHEA-COMP:10379"/>
        <dbReference type="Rhea" id="RHEA-COMP:11844"/>
        <dbReference type="ChEBI" id="CHEBI:57856"/>
        <dbReference type="ChEBI" id="CHEBI:59789"/>
        <dbReference type="ChEBI" id="CHEBI:73543"/>
        <dbReference type="ChEBI" id="CHEBI:74275"/>
        <dbReference type="EC" id="2.1.1.290"/>
    </reaction>
</comment>
<dbReference type="Gene3D" id="6.10.140.1470">
    <property type="match status" value="1"/>
</dbReference>
<keyword evidence="8" id="KW-0808">Transferase</keyword>
<proteinExistence type="inferred from homology"/>
<evidence type="ECO:0000256" key="7">
    <source>
        <dbReference type="ARBA" id="ARBA00022603"/>
    </source>
</evidence>
<comment type="function">
    <text evidence="11">Probable S-adenosyl-L-methionine-dependent methyltransferase that acts as a component of the wybutosine biosynthesis pathway. Wybutosine is a hyper modified guanosine with a tricyclic base found at the 3'-position adjacent to the anticodon of eukaryotic phenylalanine tRNA. May methylate the carboxyl group of leucine residues to form alpha-leucine ester residues.</text>
</comment>
<dbReference type="PROSITE" id="PS51184">
    <property type="entry name" value="JMJC"/>
    <property type="match status" value="1"/>
</dbReference>
<dbReference type="EC" id="2.3.1.231" evidence="4"/>
<keyword evidence="9" id="KW-0949">S-adenosyl-L-methionine</keyword>
<dbReference type="InterPro" id="IPR041667">
    <property type="entry name" value="Cupin_8"/>
</dbReference>
<comment type="catalytic activity">
    <reaction evidence="15">
        <text>7-[(3S)-(3-amino-3-methoxycarbonyl)propyl]wyosine(37) in tRNA(Phe) + S-adenosyl-L-methionine + CO2 = wybutosine(37) in tRNA(Phe) + S-adenosyl-L-homocysteine + 2 H(+)</text>
        <dbReference type="Rhea" id="RHEA:37119"/>
        <dbReference type="Rhea" id="RHEA-COMP:11844"/>
        <dbReference type="Rhea" id="RHEA-COMP:11847"/>
        <dbReference type="ChEBI" id="CHEBI:15378"/>
        <dbReference type="ChEBI" id="CHEBI:16526"/>
        <dbReference type="ChEBI" id="CHEBI:57856"/>
        <dbReference type="ChEBI" id="CHEBI:59789"/>
        <dbReference type="ChEBI" id="CHEBI:73544"/>
        <dbReference type="ChEBI" id="CHEBI:74275"/>
        <dbReference type="EC" id="2.3.1.231"/>
    </reaction>
</comment>
<dbReference type="Gene3D" id="2.60.120.650">
    <property type="entry name" value="Cupin"/>
    <property type="match status" value="1"/>
</dbReference>
<dbReference type="Proteomes" id="UP001174936">
    <property type="component" value="Unassembled WGS sequence"/>
</dbReference>
<dbReference type="InterPro" id="IPR003347">
    <property type="entry name" value="JmjC_dom"/>
</dbReference>
<dbReference type="SUPFAM" id="SSF51197">
    <property type="entry name" value="Clavaminate synthase-like"/>
    <property type="match status" value="1"/>
</dbReference>
<dbReference type="SUPFAM" id="SSF117281">
    <property type="entry name" value="Kelch motif"/>
    <property type="match status" value="1"/>
</dbReference>
<name>A0AA39YI14_9PEZI</name>
<dbReference type="InterPro" id="IPR029063">
    <property type="entry name" value="SAM-dependent_MTases_sf"/>
</dbReference>
<dbReference type="Gene3D" id="3.40.50.150">
    <property type="entry name" value="Vaccinia Virus protein VP39"/>
    <property type="match status" value="1"/>
</dbReference>
<evidence type="ECO:0000256" key="3">
    <source>
        <dbReference type="ARBA" id="ARBA00010703"/>
    </source>
</evidence>
<dbReference type="GO" id="GO:0031591">
    <property type="term" value="P:wybutosine biosynthetic process"/>
    <property type="evidence" value="ECO:0007669"/>
    <property type="project" value="TreeGrafter"/>
</dbReference>
<evidence type="ECO:0000256" key="10">
    <source>
        <dbReference type="ARBA" id="ARBA00022694"/>
    </source>
</evidence>
<sequence>MEREGADGVLKWAAGLGDAEFVLLEQILPEGEYHPFAATMLGHFHKLNTQLKSVHDYPTLQSQLERFSSRGWGTVTAWTLWQAWADEVFLSDEERRRLDEVEPFDEWEEFAIFGSHYCVIHAKTQPGEVKIAGTRDDVNARGHDSFRETLEPQALTVQLSLLSGQKGQRRFAAAMTLSAEEDVIVNTMGLGTKSRLQSCDVYSRGAQSKGMELSFGDGGPSTRMCHTLTDLGGDCGVLLAGGRGSPTDAFKDCWIFDKTANSWTRTHDLPTPLYRHSVASLGQPGLALLAGGRGSTTELFGQFLLFTPEAEWITCEAVGDVKPFAVYGASLTSRGIKEDGRFHGIFAGGIRDGLVARQILAWELDVSDKKKPTIQFKIPQNLDEFYHHALDRFGATAYWDGSSYKVIGGVIRDELLQHSMEIMQLDDDSTDGLGAIKLSRYSGTVEDGFPPRPLLIGTSTIPLSDGRFVVMGGGATCFSMGTFWNKGVYTFSLNEDKKSVWTLDKTVDIIPGERIIPLRPNPAIEGGNAAPVQIKPIPRLKIQTPEEFADLLRKGQPAVLEGLDFGTCTSTWTLDYLSSKIGPDRKVTIHESPTQAMDFTSKNFRYITTTFADFAQRIKASTAKLYLRALSSDKPSEKPAHLSSDFPTLSPDFTLPPQLSPVSDALFSSVLRVSGPVNMWLHYDVMANVYCQISGSKRLILFPPRDVVHLGFAPGASSSSIDVFSSLSSPQLQQTHPQEAHLSPGDVLFLPPLWLHTATPTSEASIAVNVFFRDLEGSCYAAGRDVYGNRDIAAYEKGRLEVGRIVEGFRKVPGEVREFYLLRLAEELRRAAGR</sequence>
<dbReference type="Pfam" id="PF13621">
    <property type="entry name" value="Cupin_8"/>
    <property type="match status" value="1"/>
</dbReference>
<reference evidence="17" key="1">
    <citation type="submission" date="2023-06" db="EMBL/GenBank/DDBJ databases">
        <title>Genome-scale phylogeny and comparative genomics of the fungal order Sordariales.</title>
        <authorList>
            <consortium name="Lawrence Berkeley National Laboratory"/>
            <person name="Hensen N."/>
            <person name="Bonometti L."/>
            <person name="Westerberg I."/>
            <person name="Brannstrom I.O."/>
            <person name="Guillou S."/>
            <person name="Cros-Aarteil S."/>
            <person name="Calhoun S."/>
            <person name="Haridas S."/>
            <person name="Kuo A."/>
            <person name="Mondo S."/>
            <person name="Pangilinan J."/>
            <person name="Riley R."/>
            <person name="Labutti K."/>
            <person name="Andreopoulos B."/>
            <person name="Lipzen A."/>
            <person name="Chen C."/>
            <person name="Yanf M."/>
            <person name="Daum C."/>
            <person name="Ng V."/>
            <person name="Clum A."/>
            <person name="Steindorff A."/>
            <person name="Ohm R."/>
            <person name="Martin F."/>
            <person name="Silar P."/>
            <person name="Natvig D."/>
            <person name="Lalanne C."/>
            <person name="Gautier V."/>
            <person name="Ament-Velasquez S.L."/>
            <person name="Kruys A."/>
            <person name="Hutchinson M.I."/>
            <person name="Powell A.J."/>
            <person name="Barry K."/>
            <person name="Miller A.N."/>
            <person name="Grigoriev I.V."/>
            <person name="Debuchy R."/>
            <person name="Gladieux P."/>
            <person name="Thoren M.H."/>
            <person name="Johannesson H."/>
        </authorList>
    </citation>
    <scope>NUCLEOTIDE SEQUENCE</scope>
    <source>
        <strain evidence="17">SMH2532-1</strain>
    </source>
</reference>
<evidence type="ECO:0000256" key="2">
    <source>
        <dbReference type="ARBA" id="ARBA00004797"/>
    </source>
</evidence>
<dbReference type="PANTHER" id="PTHR46529">
    <property type="entry name" value="TRNA WYBUTOSINE-SYNTHESIZING PROTEIN 4"/>
    <property type="match status" value="1"/>
</dbReference>
<evidence type="ECO:0000256" key="5">
    <source>
        <dbReference type="ARBA" id="ARBA00012779"/>
    </source>
</evidence>
<organism evidence="17 18">
    <name type="scientific">Cercophora newfieldiana</name>
    <dbReference type="NCBI Taxonomy" id="92897"/>
    <lineage>
        <taxon>Eukaryota</taxon>
        <taxon>Fungi</taxon>
        <taxon>Dikarya</taxon>
        <taxon>Ascomycota</taxon>
        <taxon>Pezizomycotina</taxon>
        <taxon>Sordariomycetes</taxon>
        <taxon>Sordariomycetidae</taxon>
        <taxon>Sordariales</taxon>
        <taxon>Lasiosphaeriaceae</taxon>
        <taxon>Cercophora</taxon>
    </lineage>
</organism>
<comment type="pathway">
    <text evidence="2">tRNA modification; wybutosine-tRNA(Phe) biosynthesis.</text>
</comment>
<dbReference type="GO" id="GO:0008175">
    <property type="term" value="F:tRNA methyltransferase activity"/>
    <property type="evidence" value="ECO:0007669"/>
    <property type="project" value="TreeGrafter"/>
</dbReference>
<comment type="similarity">
    <text evidence="3">Belongs to the methyltransferase superfamily. LCMT family.</text>
</comment>